<dbReference type="OrthoDB" id="2866761at2"/>
<organism evidence="1 2">
    <name type="scientific">Fictibacillus enclensis</name>
    <dbReference type="NCBI Taxonomy" id="1017270"/>
    <lineage>
        <taxon>Bacteria</taxon>
        <taxon>Bacillati</taxon>
        <taxon>Bacillota</taxon>
        <taxon>Bacilli</taxon>
        <taxon>Bacillales</taxon>
        <taxon>Fictibacillaceae</taxon>
        <taxon>Fictibacillus</taxon>
    </lineage>
</organism>
<name>A0A0V8J1Y0_9BACL</name>
<comment type="caution">
    <text evidence="1">The sequence shown here is derived from an EMBL/GenBank/DDBJ whole genome shotgun (WGS) entry which is preliminary data.</text>
</comment>
<protein>
    <submittedName>
        <fullName evidence="1">Uncharacterized protein</fullName>
    </submittedName>
</protein>
<sequence length="145" mass="16623">MKSSKAQAVRWLSRLMQREQIDTLEKPAEGNVFLFTIEGFCEQNPTFFICRKEEGLRIGYHSVSENPSGSPPVPVERHLIEWHVLESSTATERQERILNTLVATIRARKKQYRTCQYCNVKYPPERGSGQKTCYNCAAPRSPAAF</sequence>
<evidence type="ECO:0000313" key="2">
    <source>
        <dbReference type="Proteomes" id="UP000054099"/>
    </source>
</evidence>
<reference evidence="1 2" key="1">
    <citation type="journal article" date="2014" name="Antonie Van Leeuwenhoek">
        <title>Fictibacillus enclensis sp. nov., isolated from marine sediment.</title>
        <authorList>
            <person name="Dastager S.G."/>
            <person name="Mawlankar R."/>
            <person name="Srinivasan K."/>
            <person name="Tang S.K."/>
            <person name="Lee J.C."/>
            <person name="Ramana V.V."/>
            <person name="Shouche Y.S."/>
        </authorList>
    </citation>
    <scope>NUCLEOTIDE SEQUENCE [LARGE SCALE GENOMIC DNA]</scope>
    <source>
        <strain evidence="1 2">NIO-1003</strain>
    </source>
</reference>
<keyword evidence="2" id="KW-1185">Reference proteome</keyword>
<dbReference type="EMBL" id="LNQN01000006">
    <property type="protein sequence ID" value="KSU80969.1"/>
    <property type="molecule type" value="Genomic_DNA"/>
</dbReference>
<dbReference type="AlphaFoldDB" id="A0A0V8J1Y0"/>
<dbReference type="RefSeq" id="WP_061974486.1">
    <property type="nucleotide sequence ID" value="NZ_FMAV01000004.1"/>
</dbReference>
<gene>
    <name evidence="1" type="ORF">AS030_18630</name>
</gene>
<accession>A0A0V8J1Y0</accession>
<proteinExistence type="predicted"/>
<evidence type="ECO:0000313" key="1">
    <source>
        <dbReference type="EMBL" id="KSU80969.1"/>
    </source>
</evidence>
<dbReference type="Proteomes" id="UP000054099">
    <property type="component" value="Unassembled WGS sequence"/>
</dbReference>